<proteinExistence type="predicted"/>
<name>A0ABU5U4U1_9CYAN</name>
<organism evidence="1 2">
    <name type="scientific">Limnoraphis robusta CCNP1315</name>
    <dbReference type="NCBI Taxonomy" id="3110306"/>
    <lineage>
        <taxon>Bacteria</taxon>
        <taxon>Bacillati</taxon>
        <taxon>Cyanobacteriota</taxon>
        <taxon>Cyanophyceae</taxon>
        <taxon>Oscillatoriophycideae</taxon>
        <taxon>Oscillatoriales</taxon>
        <taxon>Sirenicapillariaceae</taxon>
        <taxon>Limnoraphis</taxon>
    </lineage>
</organism>
<gene>
    <name evidence="1" type="ORF">VB854_25080</name>
</gene>
<protein>
    <submittedName>
        <fullName evidence="1">Uncharacterized protein</fullName>
    </submittedName>
</protein>
<keyword evidence="2" id="KW-1185">Reference proteome</keyword>
<evidence type="ECO:0000313" key="1">
    <source>
        <dbReference type="EMBL" id="MEA5522218.1"/>
    </source>
</evidence>
<sequence>MTYREAQQLVKGFETCTLPPADWSHLAHFVMATWYIYHHPVVEARKLIKDGIKKYNVSNGGENTEEEGYHETTTEFYIQAIMQYHLEFVEDIGFENFFRELASTNIIHKDFLLGFYTKELLMSREARVSWEIPDLKPMSRIRQAILPT</sequence>
<dbReference type="EMBL" id="JAYGHT010000151">
    <property type="protein sequence ID" value="MEA5522218.1"/>
    <property type="molecule type" value="Genomic_DNA"/>
</dbReference>
<comment type="caution">
    <text evidence="1">The sequence shown here is derived from an EMBL/GenBank/DDBJ whole genome shotgun (WGS) entry which is preliminary data.</text>
</comment>
<reference evidence="1 2" key="1">
    <citation type="submission" date="2023-12" db="EMBL/GenBank/DDBJ databases">
        <title>Baltic Sea Cyanobacteria.</title>
        <authorList>
            <person name="Delbaje E."/>
            <person name="Fewer D.P."/>
            <person name="Shishido T.K."/>
        </authorList>
    </citation>
    <scope>NUCLEOTIDE SEQUENCE [LARGE SCALE GENOMIC DNA]</scope>
    <source>
        <strain evidence="1 2">CCNP 1315</strain>
    </source>
</reference>
<accession>A0ABU5U4U1</accession>
<evidence type="ECO:0000313" key="2">
    <source>
        <dbReference type="Proteomes" id="UP001301728"/>
    </source>
</evidence>
<dbReference type="Proteomes" id="UP001301728">
    <property type="component" value="Unassembled WGS sequence"/>
</dbReference>